<evidence type="ECO:0000313" key="1">
    <source>
        <dbReference type="EMBL" id="TWT52153.1"/>
    </source>
</evidence>
<name>A0A5C5WQ48_9BACT</name>
<dbReference type="Proteomes" id="UP000318053">
    <property type="component" value="Unassembled WGS sequence"/>
</dbReference>
<proteinExistence type="predicted"/>
<dbReference type="AlphaFoldDB" id="A0A5C5WQ48"/>
<accession>A0A5C5WQ48</accession>
<organism evidence="1 2">
    <name type="scientific">Allorhodopirellula solitaria</name>
    <dbReference type="NCBI Taxonomy" id="2527987"/>
    <lineage>
        <taxon>Bacteria</taxon>
        <taxon>Pseudomonadati</taxon>
        <taxon>Planctomycetota</taxon>
        <taxon>Planctomycetia</taxon>
        <taxon>Pirellulales</taxon>
        <taxon>Pirellulaceae</taxon>
        <taxon>Allorhodopirellula</taxon>
    </lineage>
</organism>
<evidence type="ECO:0008006" key="3">
    <source>
        <dbReference type="Google" id="ProtNLM"/>
    </source>
</evidence>
<dbReference type="EMBL" id="SJPK01000031">
    <property type="protein sequence ID" value="TWT52153.1"/>
    <property type="molecule type" value="Genomic_DNA"/>
</dbReference>
<gene>
    <name evidence="1" type="ORF">CA85_50670</name>
</gene>
<sequence>MNLTRAGNFLKVANWATIRSLEGTFDHRKVRVEVDLQQFTAFFGVDLPAFSILSSHFHLMLRSRPDVVATWTDEEVARRWLMLCPHRRKADGSPMAPTQPEIQSIAGCPIKWKENRKRLSSFGWWMWLLCQRGRTS</sequence>
<dbReference type="RefSeq" id="WP_186775176.1">
    <property type="nucleotide sequence ID" value="NZ_SJPK01000031.1"/>
</dbReference>
<evidence type="ECO:0000313" key="2">
    <source>
        <dbReference type="Proteomes" id="UP000318053"/>
    </source>
</evidence>
<keyword evidence="2" id="KW-1185">Reference proteome</keyword>
<reference evidence="1 2" key="1">
    <citation type="submission" date="2019-02" db="EMBL/GenBank/DDBJ databases">
        <title>Deep-cultivation of Planctomycetes and their phenomic and genomic characterization uncovers novel biology.</title>
        <authorList>
            <person name="Wiegand S."/>
            <person name="Jogler M."/>
            <person name="Boedeker C."/>
            <person name="Pinto D."/>
            <person name="Vollmers J."/>
            <person name="Rivas-Marin E."/>
            <person name="Kohn T."/>
            <person name="Peeters S.H."/>
            <person name="Heuer A."/>
            <person name="Rast P."/>
            <person name="Oberbeckmann S."/>
            <person name="Bunk B."/>
            <person name="Jeske O."/>
            <person name="Meyerdierks A."/>
            <person name="Storesund J.E."/>
            <person name="Kallscheuer N."/>
            <person name="Luecker S."/>
            <person name="Lage O.M."/>
            <person name="Pohl T."/>
            <person name="Merkel B.J."/>
            <person name="Hornburger P."/>
            <person name="Mueller R.-W."/>
            <person name="Bruemmer F."/>
            <person name="Labrenz M."/>
            <person name="Spormann A.M."/>
            <person name="Op Den Camp H."/>
            <person name="Overmann J."/>
            <person name="Amann R."/>
            <person name="Jetten M.S.M."/>
            <person name="Mascher T."/>
            <person name="Medema M.H."/>
            <person name="Devos D.P."/>
            <person name="Kaster A.-K."/>
            <person name="Ovreas L."/>
            <person name="Rohde M."/>
            <person name="Galperin M.Y."/>
            <person name="Jogler C."/>
        </authorList>
    </citation>
    <scope>NUCLEOTIDE SEQUENCE [LARGE SCALE GENOMIC DNA]</scope>
    <source>
        <strain evidence="1 2">CA85</strain>
    </source>
</reference>
<protein>
    <recommendedName>
        <fullName evidence="3">Transposase IS200-like domain-containing protein</fullName>
    </recommendedName>
</protein>
<comment type="caution">
    <text evidence="1">The sequence shown here is derived from an EMBL/GenBank/DDBJ whole genome shotgun (WGS) entry which is preliminary data.</text>
</comment>